<gene>
    <name evidence="1" type="ORF">NM688_g8622</name>
</gene>
<dbReference type="EMBL" id="JANHOG010002373">
    <property type="protein sequence ID" value="KAJ3524095.1"/>
    <property type="molecule type" value="Genomic_DNA"/>
</dbReference>
<proteinExistence type="predicted"/>
<comment type="caution">
    <text evidence="1">The sequence shown here is derived from an EMBL/GenBank/DDBJ whole genome shotgun (WGS) entry which is preliminary data.</text>
</comment>
<keyword evidence="2" id="KW-1185">Reference proteome</keyword>
<reference evidence="1" key="1">
    <citation type="submission" date="2022-07" db="EMBL/GenBank/DDBJ databases">
        <title>Genome Sequence of Phlebia brevispora.</title>
        <authorList>
            <person name="Buettner E."/>
        </authorList>
    </citation>
    <scope>NUCLEOTIDE SEQUENCE</scope>
    <source>
        <strain evidence="1">MPL23</strain>
    </source>
</reference>
<evidence type="ECO:0000313" key="2">
    <source>
        <dbReference type="Proteomes" id="UP001148662"/>
    </source>
</evidence>
<sequence>MPKSKKFQSAASRKVSKQKLAPPPWAASHSKASGVRDTITETLGLDGIAKDAERTLARLKERLSTTTEDNRQVIENNRTMSETEAVDYLAQYGVDVIMDDAAADADDERSKDKMWEDVEDQEFAQDIETFARHRWRGYWASPQKTWKERKARETSAWNTIMDSLVDIYLRTKYPSPYPVSTTTDEQSTIPPTTIPGLEEYDVDTQYTVRTYCIWTLERERTFTRKLNSTSPALELMSLGYVAKSPSRPTVAISLRTLQLLYRLRQRKASFSMEAFAKVICDYYKIAFRRHMREVVTDAFEIYLRIRRAVDLRVRNALGWGAADWRVKNACRACCYEVEGELPLRFSRLICMDGNSSLKRMLPVGDCTASDTRVLESDYFLSKEFVNSFAHEVKHKKVVGPQVMTKRPGDVTDSDSDKDGDPADEQDLGSEGDPTDGSRIEEAGPSLTHPADPGTGTAKAPAELTVEQALAAKIRENCVVNWQAASADEKKRTWGIFAECGIFSSACRHEMSLYTADMVRSGELAKYPLAIMSKAATDLPKKVAIGYDIGCDFEKTAGNSSLGPLLREKEFRFIVPAFHGYSHCYPCQLYYHPNIVVGMGLEDLETMERFFSSSNHLASITRYASPYRRRLFIEAYFKQWDEDKNLNLGTFILNNVKQALKIIKDGTPLLTKDMLDLKITEAEMEEWSQEQLRTFATLGEDDYDPRIIAYVELLEQVPEVDAKRKLVVMRFIRNNWNRDSAAALVDDQNTLSVETDRRYAIERFERLCREIVEFETALGIEEQWTPAHPEYQAAITVTKQRRYRNALYKVRGLIIQRLFELRKLNLAQTSYKSRTKLTKALQKRSQAIRTAVNAYNKAAAALEKPRDPLNWDRIAKNVGRRRKFETR</sequence>
<dbReference type="Proteomes" id="UP001148662">
    <property type="component" value="Unassembled WGS sequence"/>
</dbReference>
<accession>A0ACC1RRF8</accession>
<evidence type="ECO:0000313" key="1">
    <source>
        <dbReference type="EMBL" id="KAJ3524095.1"/>
    </source>
</evidence>
<protein>
    <submittedName>
        <fullName evidence="1">Uncharacterized protein</fullName>
    </submittedName>
</protein>
<organism evidence="1 2">
    <name type="scientific">Phlebia brevispora</name>
    <dbReference type="NCBI Taxonomy" id="194682"/>
    <lineage>
        <taxon>Eukaryota</taxon>
        <taxon>Fungi</taxon>
        <taxon>Dikarya</taxon>
        <taxon>Basidiomycota</taxon>
        <taxon>Agaricomycotina</taxon>
        <taxon>Agaricomycetes</taxon>
        <taxon>Polyporales</taxon>
        <taxon>Meruliaceae</taxon>
        <taxon>Phlebia</taxon>
    </lineage>
</organism>
<name>A0ACC1RRF8_9APHY</name>